<proteinExistence type="predicted"/>
<name>A0A0A9E7M6_ARUDO</name>
<evidence type="ECO:0000313" key="1">
    <source>
        <dbReference type="EMBL" id="JAD96061.1"/>
    </source>
</evidence>
<sequence length="54" mass="6200">MLEEGFADLTWFRGSTTCKAAVSHAKKSIPFLFLSRYRTHVELKKLQLCALIDQ</sequence>
<protein>
    <submittedName>
        <fullName evidence="1">Uncharacterized protein</fullName>
    </submittedName>
</protein>
<dbReference type="EMBL" id="GBRH01201834">
    <property type="protein sequence ID" value="JAD96061.1"/>
    <property type="molecule type" value="Transcribed_RNA"/>
</dbReference>
<accession>A0A0A9E7M6</accession>
<reference evidence="1" key="1">
    <citation type="submission" date="2014-09" db="EMBL/GenBank/DDBJ databases">
        <authorList>
            <person name="Magalhaes I.L.F."/>
            <person name="Oliveira U."/>
            <person name="Santos F.R."/>
            <person name="Vidigal T.H.D.A."/>
            <person name="Brescovit A.D."/>
            <person name="Santos A.J."/>
        </authorList>
    </citation>
    <scope>NUCLEOTIDE SEQUENCE</scope>
    <source>
        <tissue evidence="1">Shoot tissue taken approximately 20 cm above the soil surface</tissue>
    </source>
</reference>
<dbReference type="AlphaFoldDB" id="A0A0A9E7M6"/>
<organism evidence="1">
    <name type="scientific">Arundo donax</name>
    <name type="common">Giant reed</name>
    <name type="synonym">Donax arundinaceus</name>
    <dbReference type="NCBI Taxonomy" id="35708"/>
    <lineage>
        <taxon>Eukaryota</taxon>
        <taxon>Viridiplantae</taxon>
        <taxon>Streptophyta</taxon>
        <taxon>Embryophyta</taxon>
        <taxon>Tracheophyta</taxon>
        <taxon>Spermatophyta</taxon>
        <taxon>Magnoliopsida</taxon>
        <taxon>Liliopsida</taxon>
        <taxon>Poales</taxon>
        <taxon>Poaceae</taxon>
        <taxon>PACMAD clade</taxon>
        <taxon>Arundinoideae</taxon>
        <taxon>Arundineae</taxon>
        <taxon>Arundo</taxon>
    </lineage>
</organism>
<reference evidence="1" key="2">
    <citation type="journal article" date="2015" name="Data Brief">
        <title>Shoot transcriptome of the giant reed, Arundo donax.</title>
        <authorList>
            <person name="Barrero R.A."/>
            <person name="Guerrero F.D."/>
            <person name="Moolhuijzen P."/>
            <person name="Goolsby J.A."/>
            <person name="Tidwell J."/>
            <person name="Bellgard S.E."/>
            <person name="Bellgard M.I."/>
        </authorList>
    </citation>
    <scope>NUCLEOTIDE SEQUENCE</scope>
    <source>
        <tissue evidence="1">Shoot tissue taken approximately 20 cm above the soil surface</tissue>
    </source>
</reference>